<protein>
    <submittedName>
        <fullName evidence="2">Galactose mutarotase-like protein</fullName>
    </submittedName>
</protein>
<dbReference type="EMBL" id="SPRC01000029">
    <property type="protein sequence ID" value="TIB78105.1"/>
    <property type="molecule type" value="Genomic_DNA"/>
</dbReference>
<dbReference type="GO" id="GO:0004034">
    <property type="term" value="F:aldose 1-epimerase activity"/>
    <property type="evidence" value="ECO:0007669"/>
    <property type="project" value="TreeGrafter"/>
</dbReference>
<comment type="caution">
    <text evidence="2">The sequence shown here is derived from an EMBL/GenBank/DDBJ whole genome shotgun (WGS) entry which is preliminary data.</text>
</comment>
<evidence type="ECO:0000313" key="2">
    <source>
        <dbReference type="EMBL" id="TIC01652.1"/>
    </source>
</evidence>
<dbReference type="InterPro" id="IPR011013">
    <property type="entry name" value="Gal_mutarotase_sf_dom"/>
</dbReference>
<evidence type="ECO:0000313" key="4">
    <source>
        <dbReference type="Proteomes" id="UP000310685"/>
    </source>
</evidence>
<reference evidence="3 4" key="1">
    <citation type="submission" date="2019-03" db="EMBL/GenBank/DDBJ databases">
        <title>Sequencing 25 genomes of Wallemia mellicola.</title>
        <authorList>
            <person name="Gostincar C."/>
        </authorList>
    </citation>
    <scope>NUCLEOTIDE SEQUENCE [LARGE SCALE GENOMIC DNA]</scope>
    <source>
        <strain evidence="2 3">EXF-1262</strain>
        <strain evidence="1 4">EXF-6152</strain>
    </source>
</reference>
<organism evidence="2 3">
    <name type="scientific">Wallemia mellicola</name>
    <dbReference type="NCBI Taxonomy" id="1708541"/>
    <lineage>
        <taxon>Eukaryota</taxon>
        <taxon>Fungi</taxon>
        <taxon>Dikarya</taxon>
        <taxon>Basidiomycota</taxon>
        <taxon>Wallemiomycotina</taxon>
        <taxon>Wallemiomycetes</taxon>
        <taxon>Wallemiales</taxon>
        <taxon>Wallemiaceae</taxon>
        <taxon>Wallemia</taxon>
    </lineage>
</organism>
<dbReference type="Proteomes" id="UP000307169">
    <property type="component" value="Unassembled WGS sequence"/>
</dbReference>
<dbReference type="Gene3D" id="2.70.98.10">
    <property type="match status" value="1"/>
</dbReference>
<dbReference type="PANTHER" id="PTHR10091:SF0">
    <property type="entry name" value="GALACTOSE MUTAROTASE"/>
    <property type="match status" value="1"/>
</dbReference>
<dbReference type="Proteomes" id="UP000310685">
    <property type="component" value="Unassembled WGS sequence"/>
</dbReference>
<dbReference type="InterPro" id="IPR014718">
    <property type="entry name" value="GH-type_carb-bd"/>
</dbReference>
<dbReference type="Pfam" id="PF01263">
    <property type="entry name" value="Aldose_epim"/>
    <property type="match status" value="1"/>
</dbReference>
<evidence type="ECO:0000313" key="3">
    <source>
        <dbReference type="Proteomes" id="UP000307169"/>
    </source>
</evidence>
<dbReference type="EMBL" id="SPRH01000016">
    <property type="protein sequence ID" value="TIC01652.1"/>
    <property type="molecule type" value="Genomic_DNA"/>
</dbReference>
<name>A0A4T0NVX6_9BASI</name>
<dbReference type="InterPro" id="IPR008183">
    <property type="entry name" value="Aldose_1/G6P_1-epimerase"/>
</dbReference>
<proteinExistence type="predicted"/>
<dbReference type="AlphaFoldDB" id="A0A4T0NVX6"/>
<sequence>MIIKSQNERITLEVLPFGLTVHKLLIKSNDGSLIDIIPGPENAQDHKESRTFLHTIIGRYTNRVPVDNHNIASGAVVHPEPVEGEIVSHHGGIDAFDRKTFDAITLAQSQLYGDKDIPENFTFQLFKLVSDDGENGYPGKMLVEAAFFVSDGSVILTHRAKMLDDKPCPINLTQHWGFNLTADRIRSSTIGDHLLYLNSKSIAETSDSSNLALGSKVDIDGTPFDFNKLRKINEKEIIQDHYYFFNRDGSKIDRTIAQSENDIISAQSIANDKQETQVLLKSDEISLHFTTNQSGVMFYAGGGFDESAPRRKTCHEDVNDKNAAYPKNGCAFFEFHHPLSTFLHKEYQEDAKTTTILNKDEGNIYQNWVKIDIA</sequence>
<dbReference type="GO" id="GO:0006006">
    <property type="term" value="P:glucose metabolic process"/>
    <property type="evidence" value="ECO:0007669"/>
    <property type="project" value="TreeGrafter"/>
</dbReference>
<dbReference type="GO" id="GO:0033499">
    <property type="term" value="P:galactose catabolic process via UDP-galactose, Leloir pathway"/>
    <property type="evidence" value="ECO:0007669"/>
    <property type="project" value="TreeGrafter"/>
</dbReference>
<dbReference type="GO" id="GO:0030246">
    <property type="term" value="F:carbohydrate binding"/>
    <property type="evidence" value="ECO:0007669"/>
    <property type="project" value="InterPro"/>
</dbReference>
<evidence type="ECO:0000313" key="1">
    <source>
        <dbReference type="EMBL" id="TIB78105.1"/>
    </source>
</evidence>
<dbReference type="PANTHER" id="PTHR10091">
    <property type="entry name" value="ALDOSE-1-EPIMERASE"/>
    <property type="match status" value="1"/>
</dbReference>
<dbReference type="SUPFAM" id="SSF74650">
    <property type="entry name" value="Galactose mutarotase-like"/>
    <property type="match status" value="1"/>
</dbReference>
<accession>A0A4T0NVX6</accession>
<gene>
    <name evidence="2" type="ORF">E3Q17_01766</name>
    <name evidence="1" type="ORF">E3Q22_02766</name>
</gene>